<reference evidence="1" key="1">
    <citation type="submission" date="2023-06" db="EMBL/GenBank/DDBJ databases">
        <title>Draft genome sequence of Nocardioides sp. SOB77.</title>
        <authorList>
            <person name="Zhang G."/>
        </authorList>
    </citation>
    <scope>NUCLEOTIDE SEQUENCE</scope>
    <source>
        <strain evidence="1">SOB77</strain>
    </source>
</reference>
<comment type="caution">
    <text evidence="1">The sequence shown here is derived from an EMBL/GenBank/DDBJ whole genome shotgun (WGS) entry which is preliminary data.</text>
</comment>
<dbReference type="EMBL" id="JAUHJQ010000001">
    <property type="protein sequence ID" value="MDN4171388.1"/>
    <property type="molecule type" value="Genomic_DNA"/>
</dbReference>
<sequence length="413" mass="43475">MRAPARVAALVGGLLGGLLTAGFTVLPAPAAPAPARGPVWTSPQVVAREAHSPAVAVNPAGVAVVAWWCDHSICVRRRSPDGGLGRTARIPTTNAASFRVALDRDGTATLLHTAPGEGGSVLLAQRLRPDGPVGDPVVVEEDAAPVALDVSPTGDVAVQVRRDARRWLRVLAADGTVGPEVPLGAESVVEPAADGGFRLFDQDPDGTLRLRVLRDGDVVAEVTLGTSEAPADLAVRTDGTAVAAWWEGPRAERRLRVRHVGPAGEVSPVRALTGTVEGGRQLELSALPDGRVLAAFRSRSGVRGGVVPRQPGPWMRLGPAVLTGYDNLLAVARDRVVVVSLVDTWMDHHVSAHAWDGRRVSRSTRIIEAPGYDNDCGSSDLVVASGGGHVLVANRRSHSCRPRYDQLVVTYRR</sequence>
<gene>
    <name evidence="1" type="ORF">QWY28_00365</name>
</gene>
<dbReference type="Proteomes" id="UP001168620">
    <property type="component" value="Unassembled WGS sequence"/>
</dbReference>
<protein>
    <submittedName>
        <fullName evidence="1">Uncharacterized protein</fullName>
    </submittedName>
</protein>
<dbReference type="RefSeq" id="WP_300950316.1">
    <property type="nucleotide sequence ID" value="NZ_JAUHJQ010000001.1"/>
</dbReference>
<evidence type="ECO:0000313" key="2">
    <source>
        <dbReference type="Proteomes" id="UP001168620"/>
    </source>
</evidence>
<proteinExistence type="predicted"/>
<name>A0ABT8F9N9_9ACTN</name>
<keyword evidence="2" id="KW-1185">Reference proteome</keyword>
<dbReference type="SUPFAM" id="SSF101898">
    <property type="entry name" value="NHL repeat"/>
    <property type="match status" value="1"/>
</dbReference>
<accession>A0ABT8F9N9</accession>
<organism evidence="1 2">
    <name type="scientific">Nocardioides oceani</name>
    <dbReference type="NCBI Taxonomy" id="3058369"/>
    <lineage>
        <taxon>Bacteria</taxon>
        <taxon>Bacillati</taxon>
        <taxon>Actinomycetota</taxon>
        <taxon>Actinomycetes</taxon>
        <taxon>Propionibacteriales</taxon>
        <taxon>Nocardioidaceae</taxon>
        <taxon>Nocardioides</taxon>
    </lineage>
</organism>
<evidence type="ECO:0000313" key="1">
    <source>
        <dbReference type="EMBL" id="MDN4171388.1"/>
    </source>
</evidence>